<evidence type="ECO:0000256" key="1">
    <source>
        <dbReference type="SAM" id="MobiDB-lite"/>
    </source>
</evidence>
<accession>A0ABX8CK66</accession>
<evidence type="ECO:0000313" key="2">
    <source>
        <dbReference type="EMBL" id="QVI20373.1"/>
    </source>
</evidence>
<dbReference type="EMBL" id="CP074371">
    <property type="protein sequence ID" value="QVI20373.1"/>
    <property type="molecule type" value="Genomic_DNA"/>
</dbReference>
<sequence>MVTKDSSLPSATVVDSNQQVTPEGHAMADYSLIIHAGNQQKGTAGTPFAEPCVVQVIDADGAGLEGVAVRFTLRGSAAAVFPAPPSLDGISWHAVTSSTGTAATIPITPFFEGTVEVHVTAEMIPAPSPVDFTLIAT</sequence>
<protein>
    <submittedName>
        <fullName evidence="2">Uncharacterized protein</fullName>
    </submittedName>
</protein>
<name>A0ABX8CK66_9NOCA</name>
<reference evidence="2 3" key="1">
    <citation type="submission" date="2021-04" db="EMBL/GenBank/DDBJ databases">
        <title>Nocardia tengchongensis.</title>
        <authorList>
            <person name="Zhuang k."/>
            <person name="Ran Y."/>
            <person name="Li W."/>
        </authorList>
    </citation>
    <scope>NUCLEOTIDE SEQUENCE [LARGE SCALE GENOMIC DNA]</scope>
    <source>
        <strain evidence="2 3">CFH S0057</strain>
    </source>
</reference>
<proteinExistence type="predicted"/>
<evidence type="ECO:0000313" key="3">
    <source>
        <dbReference type="Proteomes" id="UP000683310"/>
    </source>
</evidence>
<feature type="region of interest" description="Disordered" evidence="1">
    <location>
        <begin position="1"/>
        <end position="20"/>
    </location>
</feature>
<dbReference type="Proteomes" id="UP000683310">
    <property type="component" value="Chromosome"/>
</dbReference>
<keyword evidence="3" id="KW-1185">Reference proteome</keyword>
<organism evidence="2 3">
    <name type="scientific">Nocardia tengchongensis</name>
    <dbReference type="NCBI Taxonomy" id="2055889"/>
    <lineage>
        <taxon>Bacteria</taxon>
        <taxon>Bacillati</taxon>
        <taxon>Actinomycetota</taxon>
        <taxon>Actinomycetes</taxon>
        <taxon>Mycobacteriales</taxon>
        <taxon>Nocardiaceae</taxon>
        <taxon>Nocardia</taxon>
    </lineage>
</organism>
<gene>
    <name evidence="2" type="ORF">KHQ06_29970</name>
</gene>